<keyword evidence="1" id="KW-0040">ANK repeat</keyword>
<organism evidence="4 5">
    <name type="scientific">Ascochyta lentis</name>
    <dbReference type="NCBI Taxonomy" id="205686"/>
    <lineage>
        <taxon>Eukaryota</taxon>
        <taxon>Fungi</taxon>
        <taxon>Dikarya</taxon>
        <taxon>Ascomycota</taxon>
        <taxon>Pezizomycotina</taxon>
        <taxon>Dothideomycetes</taxon>
        <taxon>Pleosporomycetidae</taxon>
        <taxon>Pleosporales</taxon>
        <taxon>Pleosporineae</taxon>
        <taxon>Didymellaceae</taxon>
        <taxon>Ascochyta</taxon>
    </lineage>
</organism>
<protein>
    <recommendedName>
        <fullName evidence="3">N-acetyltransferase domain-containing protein</fullName>
    </recommendedName>
</protein>
<dbReference type="EMBL" id="RZGK01000007">
    <property type="protein sequence ID" value="KAF9697622.1"/>
    <property type="molecule type" value="Genomic_DNA"/>
</dbReference>
<gene>
    <name evidence="4" type="ORF">EKO04_004023</name>
</gene>
<proteinExistence type="predicted"/>
<dbReference type="SUPFAM" id="SSF55729">
    <property type="entry name" value="Acyl-CoA N-acyltransferases (Nat)"/>
    <property type="match status" value="1"/>
</dbReference>
<dbReference type="Gene3D" id="3.40.630.30">
    <property type="match status" value="1"/>
</dbReference>
<feature type="region of interest" description="Disordered" evidence="2">
    <location>
        <begin position="1"/>
        <end position="34"/>
    </location>
</feature>
<name>A0A8H7J702_9PLEO</name>
<dbReference type="PROSITE" id="PS50088">
    <property type="entry name" value="ANK_REPEAT"/>
    <property type="match status" value="1"/>
</dbReference>
<keyword evidence="5" id="KW-1185">Reference proteome</keyword>
<comment type="caution">
    <text evidence="4">The sequence shown here is derived from an EMBL/GenBank/DDBJ whole genome shotgun (WGS) entry which is preliminary data.</text>
</comment>
<dbReference type="AlphaFoldDB" id="A0A8H7J702"/>
<dbReference type="InterPro" id="IPR000182">
    <property type="entry name" value="GNAT_dom"/>
</dbReference>
<dbReference type="SUPFAM" id="SSF48403">
    <property type="entry name" value="Ankyrin repeat"/>
    <property type="match status" value="1"/>
</dbReference>
<reference evidence="4" key="1">
    <citation type="submission" date="2018-12" db="EMBL/GenBank/DDBJ databases">
        <authorList>
            <person name="Syme R.A."/>
            <person name="Farfan-Caceres L."/>
            <person name="Lichtenzveig J."/>
        </authorList>
    </citation>
    <scope>NUCLEOTIDE SEQUENCE</scope>
    <source>
        <strain evidence="4">Al4</strain>
    </source>
</reference>
<sequence length="670" mass="74832">MASITASTTVAEPDPVCDTASGVRHDSKRRKLDAPEMIVEVKLRSTSKAARNDPKHREHHIRTPMSPALASFDPMQYERYLNLPIKDKLAARGPTDTDHDHDESEYGSEDDEFADFEWLEQIDGTIIDAGKMVAYCDAKLIRRSKIAFDFYAELEQPSQETSSLAFALFDRYGRLKPHFRDHPVMKGNGVFQDEFNNGDLLLFESIRVDKIHRRKGLASKLVRAIINKVRSKSRGFFAVVAPGWLSAEVDLHVPQPSGRQPDWTEDVRTAYEKALQIVCDQEADISASFFRNLGFRRVGSSSWFAFASDAAHASHTIPSGDDYEWSEAPDSGRLFELYSVSEEKTLHTITDNELLEVVSSFLSGVPTDDPRWCATDHLGSNILHIAAASSKVSTVKWLLEHNPNFRDQNNMKGQTALDQLQAELEESRTQLRYEMMIVHVSDRFRGHPTEAVTCLALLRNITPSATQRLHLKFDCTCSKCLQGFMSPRMQFMLKHAADMQHDMMGSDTFDIGGPEFVEWHAELLRFMPVAVRQNLRTNQSMRQGVANLCGHFAACLRRTGLGADGLSAALPTPTHVLEVMQSAGEWPPCSRNYLGRGGTVSAIGSAMFWSAMQQDEIVGDGSFVDACTDASIEDIGGLRAEFKGLPNCRNDLEYGFVASMLGYETTSSVR</sequence>
<accession>A0A8H7J702</accession>
<dbReference type="OrthoDB" id="3919855at2759"/>
<dbReference type="InterPro" id="IPR002110">
    <property type="entry name" value="Ankyrin_rpt"/>
</dbReference>
<evidence type="ECO:0000256" key="2">
    <source>
        <dbReference type="SAM" id="MobiDB-lite"/>
    </source>
</evidence>
<evidence type="ECO:0000313" key="5">
    <source>
        <dbReference type="Proteomes" id="UP000651452"/>
    </source>
</evidence>
<dbReference type="Gene3D" id="1.25.40.20">
    <property type="entry name" value="Ankyrin repeat-containing domain"/>
    <property type="match status" value="1"/>
</dbReference>
<reference evidence="4" key="2">
    <citation type="submission" date="2020-09" db="EMBL/GenBank/DDBJ databases">
        <title>Reference genome assembly for Australian Ascochyta lentis isolate Al4.</title>
        <authorList>
            <person name="Lee R.C."/>
            <person name="Farfan-Caceres L.M."/>
            <person name="Debler J.W."/>
            <person name="Williams A.H."/>
            <person name="Henares B.M."/>
        </authorList>
    </citation>
    <scope>NUCLEOTIDE SEQUENCE</scope>
    <source>
        <strain evidence="4">Al4</strain>
    </source>
</reference>
<dbReference type="Proteomes" id="UP000651452">
    <property type="component" value="Unassembled WGS sequence"/>
</dbReference>
<feature type="domain" description="N-acetyltransferase" evidence="3">
    <location>
        <begin position="139"/>
        <end position="318"/>
    </location>
</feature>
<dbReference type="InterPro" id="IPR036770">
    <property type="entry name" value="Ankyrin_rpt-contain_sf"/>
</dbReference>
<feature type="region of interest" description="Disordered" evidence="2">
    <location>
        <begin position="42"/>
        <end position="61"/>
    </location>
</feature>
<dbReference type="PROSITE" id="PS51186">
    <property type="entry name" value="GNAT"/>
    <property type="match status" value="1"/>
</dbReference>
<evidence type="ECO:0000259" key="3">
    <source>
        <dbReference type="PROSITE" id="PS51186"/>
    </source>
</evidence>
<feature type="compositionally biased region" description="Polar residues" evidence="2">
    <location>
        <begin position="1"/>
        <end position="10"/>
    </location>
</feature>
<dbReference type="InterPro" id="IPR016181">
    <property type="entry name" value="Acyl_CoA_acyltransferase"/>
</dbReference>
<feature type="repeat" description="ANK" evidence="1">
    <location>
        <begin position="378"/>
        <end position="410"/>
    </location>
</feature>
<evidence type="ECO:0000256" key="1">
    <source>
        <dbReference type="PROSITE-ProRule" id="PRU00023"/>
    </source>
</evidence>
<dbReference type="GO" id="GO:0016747">
    <property type="term" value="F:acyltransferase activity, transferring groups other than amino-acyl groups"/>
    <property type="evidence" value="ECO:0007669"/>
    <property type="project" value="InterPro"/>
</dbReference>
<evidence type="ECO:0000313" key="4">
    <source>
        <dbReference type="EMBL" id="KAF9697622.1"/>
    </source>
</evidence>